<evidence type="ECO:0000256" key="1">
    <source>
        <dbReference type="SAM" id="SignalP"/>
    </source>
</evidence>
<dbReference type="InterPro" id="IPR052927">
    <property type="entry name" value="DCC_oxidoreductase"/>
</dbReference>
<dbReference type="InterPro" id="IPR007263">
    <property type="entry name" value="DCC1-like"/>
</dbReference>
<comment type="caution">
    <text evidence="2">The sequence shown here is derived from an EMBL/GenBank/DDBJ whole genome shotgun (WGS) entry which is preliminary data.</text>
</comment>
<organism evidence="2 3">
    <name type="scientific">Durusdinium trenchii</name>
    <dbReference type="NCBI Taxonomy" id="1381693"/>
    <lineage>
        <taxon>Eukaryota</taxon>
        <taxon>Sar</taxon>
        <taxon>Alveolata</taxon>
        <taxon>Dinophyceae</taxon>
        <taxon>Suessiales</taxon>
        <taxon>Symbiodiniaceae</taxon>
        <taxon>Durusdinium</taxon>
    </lineage>
</organism>
<dbReference type="PANTHER" id="PTHR33639:SF2">
    <property type="entry name" value="DUF393 DOMAIN-CONTAINING PROTEIN"/>
    <property type="match status" value="1"/>
</dbReference>
<accession>A0ABP0RTW4</accession>
<feature type="chain" id="PRO_5045039529" description="Thiol-disulfide oxidoreductase DCC" evidence="1">
    <location>
        <begin position="16"/>
        <end position="183"/>
    </location>
</feature>
<dbReference type="PANTHER" id="PTHR33639">
    <property type="entry name" value="THIOL-DISULFIDE OXIDOREDUCTASE DCC"/>
    <property type="match status" value="1"/>
</dbReference>
<dbReference type="Proteomes" id="UP001642464">
    <property type="component" value="Unassembled WGS sequence"/>
</dbReference>
<reference evidence="2 3" key="1">
    <citation type="submission" date="2024-02" db="EMBL/GenBank/DDBJ databases">
        <authorList>
            <person name="Chen Y."/>
            <person name="Shah S."/>
            <person name="Dougan E. K."/>
            <person name="Thang M."/>
            <person name="Chan C."/>
        </authorList>
    </citation>
    <scope>NUCLEOTIDE SEQUENCE [LARGE SCALE GENOMIC DNA]</scope>
</reference>
<dbReference type="EMBL" id="CAXAMM010042106">
    <property type="protein sequence ID" value="CAK9103028.1"/>
    <property type="molecule type" value="Genomic_DNA"/>
</dbReference>
<feature type="signal peptide" evidence="1">
    <location>
        <begin position="1"/>
        <end position="15"/>
    </location>
</feature>
<protein>
    <recommendedName>
        <fullName evidence="4">Thiol-disulfide oxidoreductase DCC</fullName>
    </recommendedName>
</protein>
<dbReference type="Pfam" id="PF04134">
    <property type="entry name" value="DCC1-like"/>
    <property type="match status" value="1"/>
</dbReference>
<evidence type="ECO:0000313" key="2">
    <source>
        <dbReference type="EMBL" id="CAK9103028.1"/>
    </source>
</evidence>
<keyword evidence="3" id="KW-1185">Reference proteome</keyword>
<evidence type="ECO:0000313" key="3">
    <source>
        <dbReference type="Proteomes" id="UP001642464"/>
    </source>
</evidence>
<proteinExistence type="predicted"/>
<name>A0ABP0RTW4_9DINO</name>
<sequence length="183" mass="20919">MRALSLAVPLAAITAVYLPKQLQPAPGVETWLFFDGVCNLCDGFVNFVYAGDSQGRVRFGALQKHRELLERHGAGRYAEGGEESMSTVVVIQDGQVFIRSSAALRILAVMDQPWRHPLQRLLWRMLAVFYLVPLPLRDFVYQLVGQHRYTIFGKKEQCMTPSGDFKRRFLEYDASEDRHPIFQ</sequence>
<evidence type="ECO:0008006" key="4">
    <source>
        <dbReference type="Google" id="ProtNLM"/>
    </source>
</evidence>
<keyword evidence="1" id="KW-0732">Signal</keyword>
<gene>
    <name evidence="2" type="ORF">SCF082_LOCUS48134</name>
</gene>